<comment type="caution">
    <text evidence="2">The sequence shown here is derived from an EMBL/GenBank/DDBJ whole genome shotgun (WGS) entry which is preliminary data.</text>
</comment>
<reference evidence="2 3" key="1">
    <citation type="journal article" date="2020" name="ISME J.">
        <title>Uncovering the hidden diversity of litter-decomposition mechanisms in mushroom-forming fungi.</title>
        <authorList>
            <person name="Floudas D."/>
            <person name="Bentzer J."/>
            <person name="Ahren D."/>
            <person name="Johansson T."/>
            <person name="Persson P."/>
            <person name="Tunlid A."/>
        </authorList>
    </citation>
    <scope>NUCLEOTIDE SEQUENCE [LARGE SCALE GENOMIC DNA]</scope>
    <source>
        <strain evidence="2 3">CBS 146.42</strain>
    </source>
</reference>
<evidence type="ECO:0000313" key="2">
    <source>
        <dbReference type="EMBL" id="KAF5354959.1"/>
    </source>
</evidence>
<protein>
    <recommendedName>
        <fullName evidence="4">Asteroid domain-containing protein</fullName>
    </recommendedName>
</protein>
<dbReference type="AlphaFoldDB" id="A0A8H5FZQ7"/>
<dbReference type="Proteomes" id="UP000559027">
    <property type="component" value="Unassembled WGS sequence"/>
</dbReference>
<dbReference type="PANTHER" id="PTHR15665:SF1">
    <property type="entry name" value="PROTEIN ASTEROID HOMOLOG 1"/>
    <property type="match status" value="1"/>
</dbReference>
<evidence type="ECO:0008006" key="4">
    <source>
        <dbReference type="Google" id="ProtNLM"/>
    </source>
</evidence>
<feature type="region of interest" description="Disordered" evidence="1">
    <location>
        <begin position="375"/>
        <end position="415"/>
    </location>
</feature>
<gene>
    <name evidence="2" type="ORF">D9756_005426</name>
</gene>
<evidence type="ECO:0000256" key="1">
    <source>
        <dbReference type="SAM" id="MobiDB-lite"/>
    </source>
</evidence>
<dbReference type="EMBL" id="JAACJO010000008">
    <property type="protein sequence ID" value="KAF5354959.1"/>
    <property type="molecule type" value="Genomic_DNA"/>
</dbReference>
<dbReference type="InterPro" id="IPR026832">
    <property type="entry name" value="Asteroid"/>
</dbReference>
<name>A0A8H5FZQ7_9AGAR</name>
<dbReference type="OrthoDB" id="25987at2759"/>
<proteinExistence type="predicted"/>
<sequence length="712" mass="78524">MTGRFLHETRILPPLSYNACIHTIEKLAKNNDALEVHYADEEGDPYSVELAGRVGGFVVGNDSDFVILNAPGYRGYIPLDDMVWESAVLQQSLLVGDDPADNFQRVSKSKSKKKYEVPLGKGIIPPQGANDLRLSCTVYHPEALASKLNLPVTLLPLLGALVGNDFTHHADSDRRSIQSLFFERKLSVVQRIEHAAAAMRSIISPANSRKKSKHQLGSVMDLIDRTVNLLLSRLFTPLSSGEVDDIVDKVVTAALQYAINKPGGDAALWPTSICALHEPDVCPFLPLMSRRVLEENEGVNGQTPALLQSASIRDRYVQAYRSGLFSPKLMDVLDTATSWPRLFLEIPDLETISRSITRPLRLWIYSILDDSLGLPVPEDEPDNVDDQSQEGDSEEDENELIDVTESDSEEEGGDFLAPLKGELKRLHVSDDDATETDAPVSVVSQRSNRIGNPKVTEYVRRGARIAAEVLQVTPLSDLLTSISYATPEADADADETISLVQKPVEERFTVFLRILGSDLPSIHNIPRNYLHAVLAIRWITRCLHQRELETGSRDKGKEKWTPHEVKCFLTTLASRPPNPPESGAVVSNEFPPIQDRNVQLSAQVLAVLEAIEHLAQTLLLTPLAPSIAHQFSGKLFHAYLSGSLALPDTCGDVEVMWQACQENLVEAFREDQVKRKERKVRKGGDSATITVAQKKKQVGSRGGFALLAGLGE</sequence>
<dbReference type="PANTHER" id="PTHR15665">
    <property type="entry name" value="ASTEROID PROTEIN"/>
    <property type="match status" value="1"/>
</dbReference>
<evidence type="ECO:0000313" key="3">
    <source>
        <dbReference type="Proteomes" id="UP000559027"/>
    </source>
</evidence>
<organism evidence="2 3">
    <name type="scientific">Leucocoprinus leucothites</name>
    <dbReference type="NCBI Taxonomy" id="201217"/>
    <lineage>
        <taxon>Eukaryota</taxon>
        <taxon>Fungi</taxon>
        <taxon>Dikarya</taxon>
        <taxon>Basidiomycota</taxon>
        <taxon>Agaricomycotina</taxon>
        <taxon>Agaricomycetes</taxon>
        <taxon>Agaricomycetidae</taxon>
        <taxon>Agaricales</taxon>
        <taxon>Agaricineae</taxon>
        <taxon>Agaricaceae</taxon>
        <taxon>Leucocoprinus</taxon>
    </lineage>
</organism>
<keyword evidence="3" id="KW-1185">Reference proteome</keyword>
<feature type="compositionally biased region" description="Acidic residues" evidence="1">
    <location>
        <begin position="377"/>
        <end position="413"/>
    </location>
</feature>
<accession>A0A8H5FZQ7</accession>